<comment type="catalytic activity">
    <reaction evidence="7">
        <text>NAD(+) + H2O = ADP-D-ribose + nicotinamide + H(+)</text>
        <dbReference type="Rhea" id="RHEA:16301"/>
        <dbReference type="ChEBI" id="CHEBI:15377"/>
        <dbReference type="ChEBI" id="CHEBI:15378"/>
        <dbReference type="ChEBI" id="CHEBI:17154"/>
        <dbReference type="ChEBI" id="CHEBI:57540"/>
        <dbReference type="ChEBI" id="CHEBI:57967"/>
        <dbReference type="EC" id="3.2.2.6"/>
    </reaction>
    <physiologicalReaction direction="left-to-right" evidence="7">
        <dbReference type="Rhea" id="RHEA:16302"/>
    </physiologicalReaction>
</comment>
<dbReference type="PROSITE" id="PS50104">
    <property type="entry name" value="TIR"/>
    <property type="match status" value="1"/>
</dbReference>
<keyword evidence="4" id="KW-0378">Hydrolase</keyword>
<dbReference type="InterPro" id="IPR032675">
    <property type="entry name" value="LRR_dom_sf"/>
</dbReference>
<dbReference type="Pfam" id="PF23286">
    <property type="entry name" value="LRR_13"/>
    <property type="match status" value="1"/>
</dbReference>
<evidence type="ECO:0000256" key="5">
    <source>
        <dbReference type="ARBA" id="ARBA00022821"/>
    </source>
</evidence>
<dbReference type="GO" id="GO:0043531">
    <property type="term" value="F:ADP binding"/>
    <property type="evidence" value="ECO:0007669"/>
    <property type="project" value="InterPro"/>
</dbReference>
<dbReference type="Gene3D" id="3.40.50.10140">
    <property type="entry name" value="Toll/interleukin-1 receptor homology (TIR) domain"/>
    <property type="match status" value="1"/>
</dbReference>
<feature type="region of interest" description="Disordered" evidence="8">
    <location>
        <begin position="1107"/>
        <end position="1134"/>
    </location>
</feature>
<dbReference type="EMBL" id="OIVN01000761">
    <property type="protein sequence ID" value="SPC85146.1"/>
    <property type="molecule type" value="Genomic_DNA"/>
</dbReference>
<evidence type="ECO:0000256" key="6">
    <source>
        <dbReference type="ARBA" id="ARBA00023027"/>
    </source>
</evidence>
<dbReference type="EC" id="3.2.2.6" evidence="1"/>
<evidence type="ECO:0000259" key="9">
    <source>
        <dbReference type="PROSITE" id="PS50104"/>
    </source>
</evidence>
<proteinExistence type="predicted"/>
<dbReference type="SUPFAM" id="SSF52058">
    <property type="entry name" value="L domain-like"/>
    <property type="match status" value="1"/>
</dbReference>
<dbReference type="InterPro" id="IPR042197">
    <property type="entry name" value="Apaf_helical"/>
</dbReference>
<dbReference type="InterPro" id="IPR045344">
    <property type="entry name" value="C-JID"/>
</dbReference>
<dbReference type="SUPFAM" id="SSF46785">
    <property type="entry name" value="Winged helix' DNA-binding domain"/>
    <property type="match status" value="1"/>
</dbReference>
<evidence type="ECO:0000256" key="3">
    <source>
        <dbReference type="ARBA" id="ARBA00022737"/>
    </source>
</evidence>
<dbReference type="Gene3D" id="1.10.8.430">
    <property type="entry name" value="Helical domain of apoptotic protease-activating factors"/>
    <property type="match status" value="1"/>
</dbReference>
<dbReference type="PRINTS" id="PR00364">
    <property type="entry name" value="DISEASERSIST"/>
</dbReference>
<evidence type="ECO:0000256" key="8">
    <source>
        <dbReference type="SAM" id="MobiDB-lite"/>
    </source>
</evidence>
<keyword evidence="2" id="KW-0433">Leucine-rich repeat</keyword>
<dbReference type="InterPro" id="IPR003591">
    <property type="entry name" value="Leu-rich_rpt_typical-subtyp"/>
</dbReference>
<evidence type="ECO:0000313" key="10">
    <source>
        <dbReference type="EMBL" id="SPC85146.1"/>
    </source>
</evidence>
<dbReference type="Gene3D" id="3.80.10.10">
    <property type="entry name" value="Ribonuclease Inhibitor"/>
    <property type="match status" value="3"/>
</dbReference>
<dbReference type="Pfam" id="PF13855">
    <property type="entry name" value="LRR_8"/>
    <property type="match status" value="1"/>
</dbReference>
<feature type="domain" description="TIR" evidence="9">
    <location>
        <begin position="22"/>
        <end position="180"/>
    </location>
</feature>
<evidence type="ECO:0000256" key="4">
    <source>
        <dbReference type="ARBA" id="ARBA00022801"/>
    </source>
</evidence>
<evidence type="ECO:0000256" key="1">
    <source>
        <dbReference type="ARBA" id="ARBA00011982"/>
    </source>
</evidence>
<dbReference type="InterPro" id="IPR001611">
    <property type="entry name" value="Leu-rich_rpt"/>
</dbReference>
<keyword evidence="5" id="KW-0611">Plant defense</keyword>
<dbReference type="SMART" id="SM00255">
    <property type="entry name" value="TIR"/>
    <property type="match status" value="1"/>
</dbReference>
<dbReference type="FunFam" id="3.40.50.10140:FF:000007">
    <property type="entry name" value="Disease resistance protein (TIR-NBS-LRR class)"/>
    <property type="match status" value="1"/>
</dbReference>
<dbReference type="Pfam" id="PF20160">
    <property type="entry name" value="C-JID"/>
    <property type="match status" value="1"/>
</dbReference>
<dbReference type="InterPro" id="IPR000157">
    <property type="entry name" value="TIR_dom"/>
</dbReference>
<dbReference type="InterPro" id="IPR035897">
    <property type="entry name" value="Toll_tir_struct_dom_sf"/>
</dbReference>
<keyword evidence="3" id="KW-0677">Repeat</keyword>
<dbReference type="InterPro" id="IPR027417">
    <property type="entry name" value="P-loop_NTPase"/>
</dbReference>
<dbReference type="GO" id="GO:0061809">
    <property type="term" value="F:NAD+ nucleosidase activity, cyclic ADP-ribose generating"/>
    <property type="evidence" value="ECO:0007669"/>
    <property type="project" value="UniProtKB-EC"/>
</dbReference>
<dbReference type="GO" id="GO:0006952">
    <property type="term" value="P:defense response"/>
    <property type="evidence" value="ECO:0007669"/>
    <property type="project" value="UniProtKB-KW"/>
</dbReference>
<reference evidence="10" key="1">
    <citation type="submission" date="2018-02" db="EMBL/GenBank/DDBJ databases">
        <authorList>
            <person name="Cohen D.B."/>
            <person name="Kent A.D."/>
        </authorList>
    </citation>
    <scope>NUCLEOTIDE SEQUENCE</scope>
</reference>
<dbReference type="Gene3D" id="3.40.50.300">
    <property type="entry name" value="P-loop containing nucleotide triphosphate hydrolases"/>
    <property type="match status" value="1"/>
</dbReference>
<dbReference type="PANTHER" id="PTHR11017:SF559">
    <property type="entry name" value="DISEASE RESISTANCE PROTEIN CHL1"/>
    <property type="match status" value="1"/>
</dbReference>
<dbReference type="SUPFAM" id="SSF52200">
    <property type="entry name" value="Toll/Interleukin receptor TIR domain"/>
    <property type="match status" value="1"/>
</dbReference>
<dbReference type="InterPro" id="IPR036390">
    <property type="entry name" value="WH_DNA-bd_sf"/>
</dbReference>
<sequence>MASMSIERASSSSPSSSDTPRWTYDVFLSFRGEDTRNNFTDHLFDALKRKGIFTFRDDEKLERGKSISPELEKAIEESRFAIVIFSINYASSTWCLEELTKIVRCMKVKGMTVLPVFYNVDPSDVRKQKGTFAQAFVEHEECFKENMKIVQTWRDALIEVANLSGWDLKDRFESRNGKRLGLNPTIPTLDPLVPSWGWDNSYGSPVPSGPSGPESKFIQNIVGELWLKLSYASSEDLDDLVGIISRAEKLKSRLATRSNDVRIIGVWGMGGIGKTTLARVVFDMVSMEFEGCCFLTNVRENSEKYGLVPLQKRIILQLLKESASIHDVDEGVFMIKNRLRYKRILLVLDDVNQLDQLKRLAWKHDWFGSGSRVIITTRDKQLLQILKVDDIYDADGLNDDEALHLLSLKAFKKDQPPTDYLELSKDVVHYVKGLPLAIEILGSNMFGRSISEWKSMLNRLKEFPESDILQVLKIGFEGLHKTEKEIFLHIACFFNHKEKNDVVQMLDYLDLYPDVGLRALVDKSLVKVNDTEVWMHDLLQEMGRNIVHQDCLEEPGKRSRLWSFEDINSVLTKNTGTEAIQGMVLKLREPKEAYWRPESFSKLHHLKLLIIDGVHLSHDPKHLPNSLRIIDWSGYPSKSIPSKSFERLKSIRLRKSPKLVETLDFTKVPVLEKLVLEDCINLPGVHPSIGVHKKLKVVSLKGCKNLKSLPSKFEMESLEILILSGCSKVKKIPEFGGSMECVRKLYLDGTAISKLPASIENLNGLASLKLKDCKNLVCLPSTIFNLKLLKDVDISGCSKFERLPDNLGNAENMEELDVSGTAIRHMPSSISLLKNLKRLSLEGCKGLSSSNKSWYELIPFYSKPISPDPVGLSPLLGLCSLTWLNLSDCNLKAIPNDIGSLFSLEYLNLDGNKFVCLPESIDQLSNLKWMQLSNCTSLQSLSKLPSNIEGLSFPDNGYDVVIPGSEIPEWFTHQSMGDEANIKEPSNLCNEWMGIALCVVFRSHPHHQIDNRNNQLKEEVSFHLTANGKRNFPFVRIINILTQIGIQIDTRSLVLEVKKCGFRMMYKKDVEDFNRITSQCSNNNITPYDGIDVLHHNFDNSTVAAEGNKIKRSRDEYDGAGPSGEGSLNDVPNPKWIERLPEFMDLSNSDCKESIEFKDCYEEQSDWQKSSESDREC</sequence>
<dbReference type="PROSITE" id="PS51450">
    <property type="entry name" value="LRR"/>
    <property type="match status" value="1"/>
</dbReference>
<dbReference type="AlphaFoldDB" id="A0A2N9F2D9"/>
<protein>
    <recommendedName>
        <fullName evidence="1">ADP-ribosyl cyclase/cyclic ADP-ribose hydrolase</fullName>
        <ecNumber evidence="1">3.2.2.6</ecNumber>
    </recommendedName>
</protein>
<dbReference type="SMART" id="SM00369">
    <property type="entry name" value="LRR_TYP"/>
    <property type="match status" value="3"/>
</dbReference>
<dbReference type="InterPro" id="IPR044974">
    <property type="entry name" value="Disease_R_plants"/>
</dbReference>
<evidence type="ECO:0000256" key="7">
    <source>
        <dbReference type="ARBA" id="ARBA00047304"/>
    </source>
</evidence>
<keyword evidence="6" id="KW-0520">NAD</keyword>
<dbReference type="PANTHER" id="PTHR11017">
    <property type="entry name" value="LEUCINE-RICH REPEAT-CONTAINING PROTEIN"/>
    <property type="match status" value="1"/>
</dbReference>
<dbReference type="InterPro" id="IPR002182">
    <property type="entry name" value="NB-ARC"/>
</dbReference>
<dbReference type="Pfam" id="PF01582">
    <property type="entry name" value="TIR"/>
    <property type="match status" value="1"/>
</dbReference>
<dbReference type="GO" id="GO:0007165">
    <property type="term" value="P:signal transduction"/>
    <property type="evidence" value="ECO:0007669"/>
    <property type="project" value="InterPro"/>
</dbReference>
<name>A0A2N9F2D9_FAGSY</name>
<accession>A0A2N9F2D9</accession>
<dbReference type="InterPro" id="IPR058192">
    <property type="entry name" value="WHD_ROQ1-like"/>
</dbReference>
<evidence type="ECO:0000256" key="2">
    <source>
        <dbReference type="ARBA" id="ARBA00022614"/>
    </source>
</evidence>
<organism evidence="10">
    <name type="scientific">Fagus sylvatica</name>
    <name type="common">Beechnut</name>
    <dbReference type="NCBI Taxonomy" id="28930"/>
    <lineage>
        <taxon>Eukaryota</taxon>
        <taxon>Viridiplantae</taxon>
        <taxon>Streptophyta</taxon>
        <taxon>Embryophyta</taxon>
        <taxon>Tracheophyta</taxon>
        <taxon>Spermatophyta</taxon>
        <taxon>Magnoliopsida</taxon>
        <taxon>eudicotyledons</taxon>
        <taxon>Gunneridae</taxon>
        <taxon>Pentapetalae</taxon>
        <taxon>rosids</taxon>
        <taxon>fabids</taxon>
        <taxon>Fagales</taxon>
        <taxon>Fagaceae</taxon>
        <taxon>Fagus</taxon>
    </lineage>
</organism>
<dbReference type="Pfam" id="PF00931">
    <property type="entry name" value="NB-ARC"/>
    <property type="match status" value="1"/>
</dbReference>
<dbReference type="InterPro" id="IPR058546">
    <property type="entry name" value="RPS4B/Roq1-like_LRR"/>
</dbReference>
<gene>
    <name evidence="10" type="ORF">FSB_LOCUS13028</name>
</gene>
<dbReference type="Pfam" id="PF23282">
    <property type="entry name" value="WHD_ROQ1"/>
    <property type="match status" value="1"/>
</dbReference>
<dbReference type="SUPFAM" id="SSF52540">
    <property type="entry name" value="P-loop containing nucleoside triphosphate hydrolases"/>
    <property type="match status" value="1"/>
</dbReference>